<dbReference type="SMART" id="SM01149">
    <property type="entry name" value="DUF1237"/>
    <property type="match status" value="1"/>
</dbReference>
<dbReference type="InterPro" id="IPR006311">
    <property type="entry name" value="TAT_signal"/>
</dbReference>
<dbReference type="Gene3D" id="1.50.10.10">
    <property type="match status" value="1"/>
</dbReference>
<organism evidence="2 3">
    <name type="scientific">Sphingomonas hengshuiensis</name>
    <dbReference type="NCBI Taxonomy" id="1609977"/>
    <lineage>
        <taxon>Bacteria</taxon>
        <taxon>Pseudomonadati</taxon>
        <taxon>Pseudomonadota</taxon>
        <taxon>Alphaproteobacteria</taxon>
        <taxon>Sphingomonadales</taxon>
        <taxon>Sphingomonadaceae</taxon>
        <taxon>Sphingomonas</taxon>
    </lineage>
</organism>
<dbReference type="SUPFAM" id="SSF48208">
    <property type="entry name" value="Six-hairpin glycosidases"/>
    <property type="match status" value="1"/>
</dbReference>
<protein>
    <submittedName>
        <fullName evidence="2">Metal-independent alpha-mannosidase</fullName>
    </submittedName>
</protein>
<evidence type="ECO:0000313" key="2">
    <source>
        <dbReference type="EMBL" id="PZO74700.1"/>
    </source>
</evidence>
<gene>
    <name evidence="2" type="ORF">DI632_12825</name>
</gene>
<dbReference type="Proteomes" id="UP000248614">
    <property type="component" value="Unassembled WGS sequence"/>
</dbReference>
<keyword evidence="1" id="KW-0732">Signal</keyword>
<dbReference type="InterPro" id="IPR008313">
    <property type="entry name" value="GH125"/>
</dbReference>
<dbReference type="PANTHER" id="PTHR31047:SF0">
    <property type="entry name" value="MEIOTICALLY UP-REGULATED GENE 157 PROTEIN"/>
    <property type="match status" value="1"/>
</dbReference>
<dbReference type="PIRSF" id="PIRSF028846">
    <property type="entry name" value="UCP028846"/>
    <property type="match status" value="1"/>
</dbReference>
<evidence type="ECO:0000256" key="1">
    <source>
        <dbReference type="SAM" id="SignalP"/>
    </source>
</evidence>
<reference evidence="2 3" key="1">
    <citation type="submission" date="2017-08" db="EMBL/GenBank/DDBJ databases">
        <title>Infants hospitalized years apart are colonized by the same room-sourced microbial strains.</title>
        <authorList>
            <person name="Brooks B."/>
            <person name="Olm M.R."/>
            <person name="Firek B.A."/>
            <person name="Baker R."/>
            <person name="Thomas B.C."/>
            <person name="Morowitz M.J."/>
            <person name="Banfield J.F."/>
        </authorList>
    </citation>
    <scope>NUCLEOTIDE SEQUENCE [LARGE SCALE GENOMIC DNA]</scope>
    <source>
        <strain evidence="2">S2_018_000_R3_110</strain>
    </source>
</reference>
<dbReference type="InterPro" id="IPR008928">
    <property type="entry name" value="6-hairpin_glycosidase_sf"/>
</dbReference>
<dbReference type="GO" id="GO:0005975">
    <property type="term" value="P:carbohydrate metabolic process"/>
    <property type="evidence" value="ECO:0007669"/>
    <property type="project" value="InterPro"/>
</dbReference>
<dbReference type="PANTHER" id="PTHR31047">
    <property type="entry name" value="MEIOTICALLY UP-REGULATED GENE 157 PROTEIN"/>
    <property type="match status" value="1"/>
</dbReference>
<feature type="signal peptide" evidence="1">
    <location>
        <begin position="1"/>
        <end position="25"/>
    </location>
</feature>
<dbReference type="EMBL" id="QFNF01000039">
    <property type="protein sequence ID" value="PZO74700.1"/>
    <property type="molecule type" value="Genomic_DNA"/>
</dbReference>
<proteinExistence type="predicted"/>
<dbReference type="InterPro" id="IPR012341">
    <property type="entry name" value="6hp_glycosidase-like_sf"/>
</dbReference>
<sequence length="489" mass="53805">MLTDRRNLMTQGALLGAGLATGALAPIAAAQTGAAKRYVSKRPAPADRRFVSKAVEQEIARVSRMIADPELAWLFANAYPNTLDTTVRMGRVDGKPDSFVITGDIPCLWLRDSAAQVKSYLHLAQQDPKLRELFRGLIARHARSVLIDPYANAFMEDPAARTNLEWSQVDETEMKPGVAERKWEIDSLCYSMRLSHGYWATTRDATPFDAQWADAMRAIVRTFREQQRKDGPGPYKFQRASRQPTETLLAGYGAPTRKVGMIHSGFRPSDDACQYPLFVPANMFAVTTLREMAQVANGARSDSALANDATALADEVAAAIAQYGTMKLPDGRDVWAYEVDGFGNAIFMDDANVPSLSSMAWLGCVPASDARWQRTAAAAWSDANPWFFKGTAGEGIGGPHQGMDYIWPMSLIVRGLTATDDATILKCLATLKRTHAGTGFMHEAFEKDDATKFTRDWFAWANGLFGEFVLHLAATRPQLLKAPLDGIRV</sequence>
<feature type="chain" id="PRO_5015952726" evidence="1">
    <location>
        <begin position="26"/>
        <end position="489"/>
    </location>
</feature>
<dbReference type="PROSITE" id="PS51318">
    <property type="entry name" value="TAT"/>
    <property type="match status" value="1"/>
</dbReference>
<accession>A0A2W4YX90</accession>
<name>A0A2W4YX90_9SPHN</name>
<comment type="caution">
    <text evidence="2">The sequence shown here is derived from an EMBL/GenBank/DDBJ whole genome shotgun (WGS) entry which is preliminary data.</text>
</comment>
<dbReference type="Pfam" id="PF06824">
    <property type="entry name" value="Glyco_hydro_125"/>
    <property type="match status" value="1"/>
</dbReference>
<evidence type="ECO:0000313" key="3">
    <source>
        <dbReference type="Proteomes" id="UP000248614"/>
    </source>
</evidence>
<dbReference type="AlphaFoldDB" id="A0A2W4YX90"/>